<dbReference type="EMBL" id="CAUYUJ010005080">
    <property type="protein sequence ID" value="CAK0812200.1"/>
    <property type="molecule type" value="Genomic_DNA"/>
</dbReference>
<accession>A0ABN9R0K3</accession>
<dbReference type="Proteomes" id="UP001189429">
    <property type="component" value="Unassembled WGS sequence"/>
</dbReference>
<evidence type="ECO:0000313" key="3">
    <source>
        <dbReference type="Proteomes" id="UP001189429"/>
    </source>
</evidence>
<evidence type="ECO:0000313" key="2">
    <source>
        <dbReference type="EMBL" id="CAK0812200.1"/>
    </source>
</evidence>
<name>A0ABN9R0K3_9DINO</name>
<feature type="compositionally biased region" description="Basic residues" evidence="1">
    <location>
        <begin position="103"/>
        <end position="112"/>
    </location>
</feature>
<feature type="region of interest" description="Disordered" evidence="1">
    <location>
        <begin position="37"/>
        <end position="61"/>
    </location>
</feature>
<keyword evidence="3" id="KW-1185">Reference proteome</keyword>
<proteinExistence type="predicted"/>
<organism evidence="2 3">
    <name type="scientific">Prorocentrum cordatum</name>
    <dbReference type="NCBI Taxonomy" id="2364126"/>
    <lineage>
        <taxon>Eukaryota</taxon>
        <taxon>Sar</taxon>
        <taxon>Alveolata</taxon>
        <taxon>Dinophyceae</taxon>
        <taxon>Prorocentrales</taxon>
        <taxon>Prorocentraceae</taxon>
        <taxon>Prorocentrum</taxon>
    </lineage>
</organism>
<feature type="region of interest" description="Disordered" evidence="1">
    <location>
        <begin position="99"/>
        <end position="153"/>
    </location>
</feature>
<evidence type="ECO:0000256" key="1">
    <source>
        <dbReference type="SAM" id="MobiDB-lite"/>
    </source>
</evidence>
<sequence>MGRGGRRRPTVRHGAALASVGTVGEAAELMLLLKAEGQSAEPSPVAAEAQAEAATRAGGGQESEGRLCLEAHAQRLVGCGAELVAALGGSTLAKGLEKLRDQGKRRRPRRACAGHGAHAELTVPPARQASQTSAPRRRVPPEACRHAPVGAQA</sequence>
<protein>
    <submittedName>
        <fullName evidence="2">Uncharacterized protein</fullName>
    </submittedName>
</protein>
<feature type="compositionally biased region" description="Low complexity" evidence="1">
    <location>
        <begin position="46"/>
        <end position="56"/>
    </location>
</feature>
<comment type="caution">
    <text evidence="2">The sequence shown here is derived from an EMBL/GenBank/DDBJ whole genome shotgun (WGS) entry which is preliminary data.</text>
</comment>
<gene>
    <name evidence="2" type="ORF">PCOR1329_LOCUS16543</name>
</gene>
<reference evidence="2" key="1">
    <citation type="submission" date="2023-10" db="EMBL/GenBank/DDBJ databases">
        <authorList>
            <person name="Chen Y."/>
            <person name="Shah S."/>
            <person name="Dougan E. K."/>
            <person name="Thang M."/>
            <person name="Chan C."/>
        </authorList>
    </citation>
    <scope>NUCLEOTIDE SEQUENCE [LARGE SCALE GENOMIC DNA]</scope>
</reference>